<dbReference type="Proteomes" id="UP000199705">
    <property type="component" value="Unassembled WGS sequence"/>
</dbReference>
<keyword evidence="4" id="KW-1185">Reference proteome</keyword>
<name>A0A1G8LNX9_9SPHI</name>
<reference evidence="4" key="1">
    <citation type="submission" date="2016-10" db="EMBL/GenBank/DDBJ databases">
        <authorList>
            <person name="Varghese N."/>
            <person name="Submissions S."/>
        </authorList>
    </citation>
    <scope>NUCLEOTIDE SEQUENCE [LARGE SCALE GENOMIC DNA]</scope>
    <source>
        <strain evidence="4">Gh-67</strain>
    </source>
</reference>
<feature type="domain" description="Signal transduction histidine kinase internal region" evidence="2">
    <location>
        <begin position="166"/>
        <end position="244"/>
    </location>
</feature>
<dbReference type="EMBL" id="FNCG01000024">
    <property type="protein sequence ID" value="SDI57422.1"/>
    <property type="molecule type" value="Genomic_DNA"/>
</dbReference>
<keyword evidence="3" id="KW-0418">Kinase</keyword>
<dbReference type="PANTHER" id="PTHR34220:SF7">
    <property type="entry name" value="SENSOR HISTIDINE KINASE YPDA"/>
    <property type="match status" value="1"/>
</dbReference>
<dbReference type="GO" id="GO:0000155">
    <property type="term" value="F:phosphorelay sensor kinase activity"/>
    <property type="evidence" value="ECO:0007669"/>
    <property type="project" value="InterPro"/>
</dbReference>
<organism evidence="3 4">
    <name type="scientific">Mucilaginibacter gossypii</name>
    <dbReference type="NCBI Taxonomy" id="551996"/>
    <lineage>
        <taxon>Bacteria</taxon>
        <taxon>Pseudomonadati</taxon>
        <taxon>Bacteroidota</taxon>
        <taxon>Sphingobacteriia</taxon>
        <taxon>Sphingobacteriales</taxon>
        <taxon>Sphingobacteriaceae</taxon>
        <taxon>Mucilaginibacter</taxon>
    </lineage>
</organism>
<dbReference type="AlphaFoldDB" id="A0A1G8LNX9"/>
<dbReference type="STRING" id="551996.SAMN05192573_12413"/>
<keyword evidence="1" id="KW-1133">Transmembrane helix</keyword>
<keyword evidence="3" id="KW-0808">Transferase</keyword>
<feature type="transmembrane region" description="Helical" evidence="1">
    <location>
        <begin position="82"/>
        <end position="103"/>
    </location>
</feature>
<keyword evidence="1" id="KW-0812">Transmembrane</keyword>
<feature type="transmembrane region" description="Helical" evidence="1">
    <location>
        <begin position="20"/>
        <end position="38"/>
    </location>
</feature>
<protein>
    <submittedName>
        <fullName evidence="3">Histidine kinase</fullName>
    </submittedName>
</protein>
<dbReference type="InterPro" id="IPR050640">
    <property type="entry name" value="Bact_2-comp_sensor_kinase"/>
</dbReference>
<dbReference type="GO" id="GO:0016020">
    <property type="term" value="C:membrane"/>
    <property type="evidence" value="ECO:0007669"/>
    <property type="project" value="InterPro"/>
</dbReference>
<dbReference type="RefSeq" id="WP_091175507.1">
    <property type="nucleotide sequence ID" value="NZ_FNCG01000024.1"/>
</dbReference>
<evidence type="ECO:0000313" key="3">
    <source>
        <dbReference type="EMBL" id="SDI57422.1"/>
    </source>
</evidence>
<feature type="transmembrane region" description="Helical" evidence="1">
    <location>
        <begin position="124"/>
        <end position="143"/>
    </location>
</feature>
<keyword evidence="1" id="KW-0472">Membrane</keyword>
<evidence type="ECO:0000313" key="4">
    <source>
        <dbReference type="Proteomes" id="UP000199705"/>
    </source>
</evidence>
<sequence length="351" mass="40967">MEASLPLPKSRTGIKTAWIIFWHLFFWTGIISFFVFLARLNDAQLSTKELLVIFLLYPTINISLFYLNYLVFIPNFLNKKRYWQYATAVLVSIIIYGIGKYGVGLIFKDIVLVHQKGHVTSFATYFYSSIFTSLIFVFLSTALKFSTDWFLNERIQRDLENQRLIAELAFLKSQINPHFLFNSLNSIYSLAYQRSETTPEAILKLSEIMRYMLYECNENKVDLSKELQYLQNYIDLQKIRFGSKAFIDFKVDGNITDQKIEPLLLIAFIENAFKHGVANDINSPIKLLINVADGKLHFYIQNKKHNNNRDAVGGIGLINVQRRLNLLYPNRYSLKIRDEEYTYTCELSIDL</sequence>
<dbReference type="InterPro" id="IPR010559">
    <property type="entry name" value="Sig_transdc_His_kin_internal"/>
</dbReference>
<accession>A0A1G8LNX9</accession>
<evidence type="ECO:0000259" key="2">
    <source>
        <dbReference type="Pfam" id="PF06580"/>
    </source>
</evidence>
<evidence type="ECO:0000256" key="1">
    <source>
        <dbReference type="SAM" id="Phobius"/>
    </source>
</evidence>
<gene>
    <name evidence="3" type="ORF">SAMN05192573_12413</name>
</gene>
<proteinExistence type="predicted"/>
<dbReference type="PANTHER" id="PTHR34220">
    <property type="entry name" value="SENSOR HISTIDINE KINASE YPDA"/>
    <property type="match status" value="1"/>
</dbReference>
<dbReference type="Pfam" id="PF06580">
    <property type="entry name" value="His_kinase"/>
    <property type="match status" value="1"/>
</dbReference>
<feature type="transmembrane region" description="Helical" evidence="1">
    <location>
        <begin position="50"/>
        <end position="70"/>
    </location>
</feature>